<evidence type="ECO:0000313" key="2">
    <source>
        <dbReference type="Proteomes" id="UP000224883"/>
    </source>
</evidence>
<organism evidence="1 2">
    <name type="scientific">Streptomyces phage Spectropatronm</name>
    <dbReference type="NCBI Taxonomy" id="2024285"/>
    <lineage>
        <taxon>Viruses</taxon>
        <taxon>Duplodnaviria</taxon>
        <taxon>Heunggongvirae</taxon>
        <taxon>Uroviricota</taxon>
        <taxon>Caudoviricetes</taxon>
        <taxon>Rimavirus</taxon>
        <taxon>Rimavirus rima</taxon>
    </lineage>
</organism>
<protein>
    <submittedName>
        <fullName evidence="1">Thymidylate kinase</fullName>
    </submittedName>
</protein>
<dbReference type="GO" id="GO:0016301">
    <property type="term" value="F:kinase activity"/>
    <property type="evidence" value="ECO:0007669"/>
    <property type="project" value="UniProtKB-KW"/>
</dbReference>
<keyword evidence="1" id="KW-0418">Kinase</keyword>
<proteinExistence type="predicted"/>
<sequence>MTAAAKIPVWHTVLNSDWEPIYTGHDHEVVDWLRGHNHLDFRVARVRIGVNGQPMPVAKYMDTIGSQYPECVTEPETNKKDDGVNHPAYYNKYPVEVIDLIEEMSFNRGSIIKYVARAGLKHPDTELQDLMKAQFYINREIDRIKARAAKEGNR</sequence>
<evidence type="ECO:0000313" key="1">
    <source>
        <dbReference type="EMBL" id="ASU04070.1"/>
    </source>
</evidence>
<dbReference type="Proteomes" id="UP000224883">
    <property type="component" value="Segment"/>
</dbReference>
<name>A0A223LJA2_9CAUD</name>
<accession>A0A223LJA2</accession>
<dbReference type="InterPro" id="IPR021739">
    <property type="entry name" value="SaV-like"/>
</dbReference>
<reference evidence="1 2" key="1">
    <citation type="submission" date="2017-07" db="EMBL/GenBank/DDBJ databases">
        <authorList>
            <person name="Douglas T.R."/>
            <person name="Bauer O.W."/>
            <person name="Childers K.M."/>
            <person name="Layton S.R."/>
            <person name="Nayek S."/>
            <person name="Hughes L.E."/>
            <person name="Garlena R.A."/>
            <person name="Russell D.A."/>
            <person name="Pope W.H."/>
            <person name="Jacobs-Sera D."/>
            <person name="Hendrix R.W."/>
            <person name="Hatfull G.F."/>
        </authorList>
    </citation>
    <scope>NUCLEOTIDE SEQUENCE [LARGE SCALE GENOMIC DNA]</scope>
</reference>
<dbReference type="EMBL" id="MF467949">
    <property type="protein sequence ID" value="ASU04070.1"/>
    <property type="molecule type" value="Genomic_DNA"/>
</dbReference>
<keyword evidence="1" id="KW-0808">Transferase</keyword>
<gene>
    <name evidence="1" type="ORF">SEA_SPECTROPATRONM_75</name>
</gene>
<dbReference type="Pfam" id="PF11753">
    <property type="entry name" value="DUF3310"/>
    <property type="match status" value="1"/>
</dbReference>